<reference evidence="2 3" key="1">
    <citation type="submission" date="2023-04" db="EMBL/GenBank/DDBJ databases">
        <title>Genome of Basidiobolus ranarum AG-B5.</title>
        <authorList>
            <person name="Stajich J.E."/>
            <person name="Carter-House D."/>
            <person name="Gryganskyi A."/>
        </authorList>
    </citation>
    <scope>NUCLEOTIDE SEQUENCE [LARGE SCALE GENOMIC DNA]</scope>
    <source>
        <strain evidence="2 3">AG-B5</strain>
    </source>
</reference>
<gene>
    <name evidence="2" type="ORF">K7432_004608</name>
</gene>
<dbReference type="EMBL" id="JASJQH010000162">
    <property type="protein sequence ID" value="KAK9766363.1"/>
    <property type="molecule type" value="Genomic_DNA"/>
</dbReference>
<name>A0ABR2WXV0_9FUNG</name>
<proteinExistence type="predicted"/>
<keyword evidence="1" id="KW-0812">Transmembrane</keyword>
<organism evidence="2 3">
    <name type="scientific">Basidiobolus ranarum</name>
    <dbReference type="NCBI Taxonomy" id="34480"/>
    <lineage>
        <taxon>Eukaryota</taxon>
        <taxon>Fungi</taxon>
        <taxon>Fungi incertae sedis</taxon>
        <taxon>Zoopagomycota</taxon>
        <taxon>Entomophthoromycotina</taxon>
        <taxon>Basidiobolomycetes</taxon>
        <taxon>Basidiobolales</taxon>
        <taxon>Basidiobolaceae</taxon>
        <taxon>Basidiobolus</taxon>
    </lineage>
</organism>
<evidence type="ECO:0000256" key="1">
    <source>
        <dbReference type="SAM" id="Phobius"/>
    </source>
</evidence>
<dbReference type="InterPro" id="IPR029164">
    <property type="entry name" value="PIG-Y"/>
</dbReference>
<feature type="transmembrane region" description="Helical" evidence="1">
    <location>
        <begin position="71"/>
        <end position="92"/>
    </location>
</feature>
<sequence>MSEEVFTTRNFPSFPSRSLSVPDLPVNNHGVGKTTSLSQRSHSFQLNTEPPHHTRRNTIQLSNMEPDSTQFWGYVSLFVTYLLFVLSMYAIVVSKYIPYTGNKYLDWIKEDTYYCLLIPITLFVSVYAVFWNWLGMKFFRHN</sequence>
<dbReference type="PANTHER" id="PTHR36485:SF1">
    <property type="entry name" value="TRANSMEMBRANE PROTEIN"/>
    <property type="match status" value="1"/>
</dbReference>
<evidence type="ECO:0000313" key="2">
    <source>
        <dbReference type="EMBL" id="KAK9766363.1"/>
    </source>
</evidence>
<keyword evidence="1" id="KW-1133">Transmembrane helix</keyword>
<feature type="transmembrane region" description="Helical" evidence="1">
    <location>
        <begin position="113"/>
        <end position="134"/>
    </location>
</feature>
<accession>A0ABR2WXV0</accession>
<evidence type="ECO:0000313" key="3">
    <source>
        <dbReference type="Proteomes" id="UP001479436"/>
    </source>
</evidence>
<evidence type="ECO:0008006" key="4">
    <source>
        <dbReference type="Google" id="ProtNLM"/>
    </source>
</evidence>
<keyword evidence="1" id="KW-0472">Membrane</keyword>
<dbReference type="Pfam" id="PF15159">
    <property type="entry name" value="PIG-Y"/>
    <property type="match status" value="1"/>
</dbReference>
<keyword evidence="3" id="KW-1185">Reference proteome</keyword>
<dbReference type="Proteomes" id="UP001479436">
    <property type="component" value="Unassembled WGS sequence"/>
</dbReference>
<comment type="caution">
    <text evidence="2">The sequence shown here is derived from an EMBL/GenBank/DDBJ whole genome shotgun (WGS) entry which is preliminary data.</text>
</comment>
<protein>
    <recommendedName>
        <fullName evidence="4">Phosphatidylinositol N-acetylglucosaminyltransferase subunit P</fullName>
    </recommendedName>
</protein>
<dbReference type="PANTHER" id="PTHR36485">
    <property type="entry name" value="OS01G0939000 PROTEIN"/>
    <property type="match status" value="1"/>
</dbReference>